<reference evidence="2 3" key="1">
    <citation type="submission" date="2020-03" db="EMBL/GenBank/DDBJ databases">
        <title>Whole genome shotgun sequence of Phytohabitans rumicis NBRC 108638.</title>
        <authorList>
            <person name="Komaki H."/>
            <person name="Tamura T."/>
        </authorList>
    </citation>
    <scope>NUCLEOTIDE SEQUENCE [LARGE SCALE GENOMIC DNA]</scope>
    <source>
        <strain evidence="2 3">NBRC 108638</strain>
    </source>
</reference>
<dbReference type="AlphaFoldDB" id="A0A6V8LKB6"/>
<dbReference type="InterPro" id="IPR029039">
    <property type="entry name" value="Flavoprotein-like_sf"/>
</dbReference>
<comment type="caution">
    <text evidence="2">The sequence shown here is derived from an EMBL/GenBank/DDBJ whole genome shotgun (WGS) entry which is preliminary data.</text>
</comment>
<evidence type="ECO:0000259" key="1">
    <source>
        <dbReference type="Pfam" id="PF12724"/>
    </source>
</evidence>
<proteinExistence type="predicted"/>
<dbReference type="EMBL" id="BLPG01000003">
    <property type="protein sequence ID" value="GFJ96654.1"/>
    <property type="molecule type" value="Genomic_DNA"/>
</dbReference>
<keyword evidence="3" id="KW-1185">Reference proteome</keyword>
<sequence length="74" mass="7714">MTVLVSYATTGGSTAEIAEWIAEELRVAGLAVAVRPAAEVDDLAGYDAVVLNFRNPDPVRAWARGVAADISDPA</sequence>
<dbReference type="Proteomes" id="UP000482960">
    <property type="component" value="Unassembled WGS sequence"/>
</dbReference>
<name>A0A6V8LKB6_9ACTN</name>
<feature type="domain" description="Flavodoxin" evidence="1">
    <location>
        <begin position="4"/>
        <end position="51"/>
    </location>
</feature>
<dbReference type="Pfam" id="PF12724">
    <property type="entry name" value="Flavodoxin_5"/>
    <property type="match status" value="1"/>
</dbReference>
<gene>
    <name evidence="2" type="ORF">Prum_102960</name>
</gene>
<dbReference type="Gene3D" id="3.40.50.360">
    <property type="match status" value="1"/>
</dbReference>
<protein>
    <recommendedName>
        <fullName evidence="1">Flavodoxin domain-containing protein</fullName>
    </recommendedName>
</protein>
<reference evidence="2 3" key="2">
    <citation type="submission" date="2020-03" db="EMBL/GenBank/DDBJ databases">
        <authorList>
            <person name="Ichikawa N."/>
            <person name="Kimura A."/>
            <person name="Kitahashi Y."/>
            <person name="Uohara A."/>
        </authorList>
    </citation>
    <scope>NUCLEOTIDE SEQUENCE [LARGE SCALE GENOMIC DNA]</scope>
    <source>
        <strain evidence="2 3">NBRC 108638</strain>
    </source>
</reference>
<dbReference type="SUPFAM" id="SSF52218">
    <property type="entry name" value="Flavoproteins"/>
    <property type="match status" value="1"/>
</dbReference>
<evidence type="ECO:0000313" key="3">
    <source>
        <dbReference type="Proteomes" id="UP000482960"/>
    </source>
</evidence>
<accession>A0A6V8LKB6</accession>
<organism evidence="2 3">
    <name type="scientific">Phytohabitans rumicis</name>
    <dbReference type="NCBI Taxonomy" id="1076125"/>
    <lineage>
        <taxon>Bacteria</taxon>
        <taxon>Bacillati</taxon>
        <taxon>Actinomycetota</taxon>
        <taxon>Actinomycetes</taxon>
        <taxon>Micromonosporales</taxon>
        <taxon>Micromonosporaceae</taxon>
    </lineage>
</organism>
<dbReference type="InterPro" id="IPR026816">
    <property type="entry name" value="Flavodoxin_dom"/>
</dbReference>
<evidence type="ECO:0000313" key="2">
    <source>
        <dbReference type="EMBL" id="GFJ96654.1"/>
    </source>
</evidence>
<dbReference type="RefSeq" id="WP_173086628.1">
    <property type="nucleotide sequence ID" value="NZ_BAABJB010000021.1"/>
</dbReference>